<organism evidence="5">
    <name type="scientific">Chromera velia CCMP2878</name>
    <dbReference type="NCBI Taxonomy" id="1169474"/>
    <lineage>
        <taxon>Eukaryota</taxon>
        <taxon>Sar</taxon>
        <taxon>Alveolata</taxon>
        <taxon>Colpodellida</taxon>
        <taxon>Chromeraceae</taxon>
        <taxon>Chromera</taxon>
    </lineage>
</organism>
<dbReference type="PANTHER" id="PTHR45766">
    <property type="entry name" value="DNA ANNEALING HELICASE AND ENDONUCLEASE ZRANB3 FAMILY MEMBER"/>
    <property type="match status" value="1"/>
</dbReference>
<dbReference type="SUPFAM" id="SSF52540">
    <property type="entry name" value="P-loop containing nucleoside triphosphate hydrolases"/>
    <property type="match status" value="2"/>
</dbReference>
<dbReference type="InterPro" id="IPR049730">
    <property type="entry name" value="SNF2/RAD54-like_C"/>
</dbReference>
<feature type="compositionally biased region" description="Polar residues" evidence="2">
    <location>
        <begin position="505"/>
        <end position="521"/>
    </location>
</feature>
<feature type="region of interest" description="Disordered" evidence="2">
    <location>
        <begin position="431"/>
        <end position="576"/>
    </location>
</feature>
<dbReference type="Pfam" id="PF00176">
    <property type="entry name" value="SNF2-rel_dom"/>
    <property type="match status" value="2"/>
</dbReference>
<dbReference type="InterPro" id="IPR027417">
    <property type="entry name" value="P-loop_NTPase"/>
</dbReference>
<feature type="compositionally biased region" description="Polar residues" evidence="2">
    <location>
        <begin position="79"/>
        <end position="89"/>
    </location>
</feature>
<dbReference type="VEuPathDB" id="CryptoDB:Cvel_9502"/>
<dbReference type="Pfam" id="PF00271">
    <property type="entry name" value="Helicase_C"/>
    <property type="match status" value="1"/>
</dbReference>
<dbReference type="GO" id="GO:0031297">
    <property type="term" value="P:replication fork processing"/>
    <property type="evidence" value="ECO:0007669"/>
    <property type="project" value="TreeGrafter"/>
</dbReference>
<dbReference type="CDD" id="cd18793">
    <property type="entry name" value="SF2_C_SNF"/>
    <property type="match status" value="1"/>
</dbReference>
<dbReference type="PROSITE" id="PS51194">
    <property type="entry name" value="HELICASE_CTER"/>
    <property type="match status" value="1"/>
</dbReference>
<gene>
    <name evidence="5" type="ORF">Cvel_9502</name>
</gene>
<evidence type="ECO:0000259" key="3">
    <source>
        <dbReference type="PROSITE" id="PS51192"/>
    </source>
</evidence>
<evidence type="ECO:0000259" key="4">
    <source>
        <dbReference type="PROSITE" id="PS51194"/>
    </source>
</evidence>
<proteinExistence type="predicted"/>
<dbReference type="Gene3D" id="3.40.50.10810">
    <property type="entry name" value="Tandem AAA-ATPase domain"/>
    <property type="match status" value="2"/>
</dbReference>
<evidence type="ECO:0000313" key="5">
    <source>
        <dbReference type="EMBL" id="CEM49593.1"/>
    </source>
</evidence>
<feature type="compositionally biased region" description="Gly residues" evidence="2">
    <location>
        <begin position="1041"/>
        <end position="1059"/>
    </location>
</feature>
<feature type="region of interest" description="Disordered" evidence="2">
    <location>
        <begin position="958"/>
        <end position="1079"/>
    </location>
</feature>
<dbReference type="InterPro" id="IPR000330">
    <property type="entry name" value="SNF2_N"/>
</dbReference>
<feature type="compositionally biased region" description="Basic and acidic residues" evidence="2">
    <location>
        <begin position="1060"/>
        <end position="1079"/>
    </location>
</feature>
<dbReference type="GO" id="GO:0043596">
    <property type="term" value="C:nuclear replication fork"/>
    <property type="evidence" value="ECO:0007669"/>
    <property type="project" value="TreeGrafter"/>
</dbReference>
<dbReference type="InterPro" id="IPR001650">
    <property type="entry name" value="Helicase_C-like"/>
</dbReference>
<feature type="compositionally biased region" description="Low complexity" evidence="2">
    <location>
        <begin position="139"/>
        <end position="156"/>
    </location>
</feature>
<name>A0A0G4HYH6_9ALVE</name>
<feature type="compositionally biased region" description="Pro residues" evidence="2">
    <location>
        <begin position="157"/>
        <end position="175"/>
    </location>
</feature>
<dbReference type="GO" id="GO:0005524">
    <property type="term" value="F:ATP binding"/>
    <property type="evidence" value="ECO:0007669"/>
    <property type="project" value="InterPro"/>
</dbReference>
<dbReference type="AlphaFoldDB" id="A0A0G4HYH6"/>
<feature type="region of interest" description="Disordered" evidence="2">
    <location>
        <begin position="1"/>
        <end position="175"/>
    </location>
</feature>
<feature type="compositionally biased region" description="Low complexity" evidence="2">
    <location>
        <begin position="981"/>
        <end position="1006"/>
    </location>
</feature>
<reference evidence="5" key="1">
    <citation type="submission" date="2014-11" db="EMBL/GenBank/DDBJ databases">
        <authorList>
            <person name="Otto D Thomas"/>
            <person name="Naeem Raeece"/>
        </authorList>
    </citation>
    <scope>NUCLEOTIDE SEQUENCE</scope>
</reference>
<feature type="domain" description="Helicase ATP-binding" evidence="3">
    <location>
        <begin position="337"/>
        <end position="673"/>
    </location>
</feature>
<feature type="compositionally biased region" description="Acidic residues" evidence="2">
    <location>
        <begin position="522"/>
        <end position="531"/>
    </location>
</feature>
<dbReference type="SMART" id="SM00487">
    <property type="entry name" value="DEXDc"/>
    <property type="match status" value="1"/>
</dbReference>
<dbReference type="GO" id="GO:0006281">
    <property type="term" value="P:DNA repair"/>
    <property type="evidence" value="ECO:0007669"/>
    <property type="project" value="TreeGrafter"/>
</dbReference>
<feature type="compositionally biased region" description="Polar residues" evidence="2">
    <location>
        <begin position="431"/>
        <end position="447"/>
    </location>
</feature>
<feature type="compositionally biased region" description="Basic residues" evidence="2">
    <location>
        <begin position="536"/>
        <end position="571"/>
    </location>
</feature>
<evidence type="ECO:0000256" key="1">
    <source>
        <dbReference type="ARBA" id="ARBA00022801"/>
    </source>
</evidence>
<dbReference type="SMART" id="SM00490">
    <property type="entry name" value="HELICc"/>
    <property type="match status" value="1"/>
</dbReference>
<evidence type="ECO:0000256" key="2">
    <source>
        <dbReference type="SAM" id="MobiDB-lite"/>
    </source>
</evidence>
<dbReference type="Gene3D" id="3.40.50.300">
    <property type="entry name" value="P-loop containing nucleotide triphosphate hydrolases"/>
    <property type="match status" value="1"/>
</dbReference>
<accession>A0A0G4HYH6</accession>
<dbReference type="EMBL" id="CDMZ01004387">
    <property type="protein sequence ID" value="CEM49593.1"/>
    <property type="molecule type" value="Genomic_DNA"/>
</dbReference>
<protein>
    <recommendedName>
        <fullName evidence="6">Helicase ATP-binding domain-containing protein</fullName>
    </recommendedName>
</protein>
<keyword evidence="1" id="KW-0378">Hydrolase</keyword>
<dbReference type="PhylomeDB" id="A0A0G4HYH6"/>
<feature type="region of interest" description="Disordered" evidence="2">
    <location>
        <begin position="760"/>
        <end position="779"/>
    </location>
</feature>
<feature type="compositionally biased region" description="Polar residues" evidence="2">
    <location>
        <begin position="54"/>
        <end position="65"/>
    </location>
</feature>
<dbReference type="PANTHER" id="PTHR45766:SF6">
    <property type="entry name" value="SWI_SNF-RELATED MATRIX-ASSOCIATED ACTIN-DEPENDENT REGULATOR OF CHROMATIN SUBFAMILY A-LIKE PROTEIN 1"/>
    <property type="match status" value="1"/>
</dbReference>
<feature type="compositionally biased region" description="Basic and acidic residues" evidence="2">
    <location>
        <begin position="760"/>
        <end position="769"/>
    </location>
</feature>
<dbReference type="InterPro" id="IPR014001">
    <property type="entry name" value="Helicase_ATP-bd"/>
</dbReference>
<evidence type="ECO:0008006" key="6">
    <source>
        <dbReference type="Google" id="ProtNLM"/>
    </source>
</evidence>
<dbReference type="InterPro" id="IPR038718">
    <property type="entry name" value="SNF2-like_sf"/>
</dbReference>
<dbReference type="PROSITE" id="PS51192">
    <property type="entry name" value="HELICASE_ATP_BIND_1"/>
    <property type="match status" value="1"/>
</dbReference>
<feature type="domain" description="Helicase C-terminal" evidence="4">
    <location>
        <begin position="802"/>
        <end position="969"/>
    </location>
</feature>
<sequence length="1079" mass="118358">MQVPAAPAEHSNRPPLQHLHPTTNTNTNLRPPPSPKLNREFSAHPTGTSGGTFDVTQLFQPSNHIPHSITDPEPPPPNQHQNSLRTAQASRERPQGPGMPPQRERALPDAMCDPSRPPPANRHGAPPHAPHRRAERDGPSPASSSSASSEQQHAARPAPPQPAQQPTIVPPPIPSPPIMVEGTLVMEVISPTQFKLLHRTEGQNMKQRISPYVPAEVFKNLRAFGCVRGQNNANVFPAAAYIPLLEWLRKATTCNVEGAPAFVLVLFPLFRPAVASFNAPRKTAEILRRCLHEEQERQGNGPVRQVVQDPNQEWRPEIPVSVELKNKLYGFQRAGVDFALEKGGRVLIGDEMGLGKTVQALMVAAANRDIWPFLVVCPSSLRLQWRAAAEEWLGELLVPPKVVEEEEEGDGDEGGKRGASDLRNFFSQRMSAVQSGGAQPSSEQANARSSEGGGRRVRGLSAIIPRQRRRLASGDLFSSGESETDGFEEKKGGNETLLIEDSSDGDQQSTEKFASASSVNGDSDESDFDPDGEGRSKKRKKKQKTPPQAKKKAKAKPKPKAKKAKPKKKPPRYNPYHVGNIFVVKDGKATVPEHAQMIIISYDLYAAQQKFRQTKYKVMIADESHNLKNHQAKRTQAIVPLLQEATVSLLLSGTPALNKPSELHAQLDALMPRFSPAWDFSVRYCEQKLNPFRKGKGAVDFTHGKHTEELNLFLTRTVLVRRLKRDVLTELPSKRRARVPAEVRNLSMLEQIRDLMEQKQDLDEERKQGGGDGDDFQQDDIKKTANSVASQLWQLTGVAKVDFAWDYVKTLAEAAPDEKMLVFAHHQDVLNFLEEAMDKESRGHGPLKSRNYVRIDGKTSDRDREARLKLFTEREDYTIAFLSLTACGTGLNLQCASSVVFAELHWTPAVLLQAEARVDRIGSKHAFVEYHYLIAEGTLDEPIFQLIQRKQEVLGETLDGQKGTMEAQLVSSRVPKGGMGAASSSSSSSSSSASSSAAAASSSSASHHQQHRAPQGGVPIPRHGGQVNQRHATGVSPSVQGSGGGAGPPGRGSAGAGEGRGTRRIEEFFPMRRREDPPG</sequence>
<dbReference type="GO" id="GO:0016787">
    <property type="term" value="F:hydrolase activity"/>
    <property type="evidence" value="ECO:0007669"/>
    <property type="project" value="UniProtKB-KW"/>
</dbReference>